<comment type="caution">
    <text evidence="1">The sequence shown here is derived from an EMBL/GenBank/DDBJ whole genome shotgun (WGS) entry which is preliminary data.</text>
</comment>
<dbReference type="AlphaFoldDB" id="A0A327XQB1"/>
<dbReference type="Pfam" id="PF11316">
    <property type="entry name" value="Rhamno_transf"/>
    <property type="match status" value="1"/>
</dbReference>
<dbReference type="EMBL" id="QLMG01000059">
    <property type="protein sequence ID" value="RAK10391.1"/>
    <property type="molecule type" value="Genomic_DNA"/>
</dbReference>
<evidence type="ECO:0000313" key="1">
    <source>
        <dbReference type="EMBL" id="RAK10391.1"/>
    </source>
</evidence>
<dbReference type="OrthoDB" id="9771846at2"/>
<dbReference type="InterPro" id="IPR021466">
    <property type="entry name" value="Put_rhamnosyl_transferase"/>
</dbReference>
<dbReference type="GO" id="GO:0016740">
    <property type="term" value="F:transferase activity"/>
    <property type="evidence" value="ECO:0007669"/>
    <property type="project" value="UniProtKB-KW"/>
</dbReference>
<reference evidence="1 2" key="1">
    <citation type="submission" date="2018-06" db="EMBL/GenBank/DDBJ databases">
        <title>Genomic Encyclopedia of Archaeal and Bacterial Type Strains, Phase II (KMG-II): from individual species to whole genera.</title>
        <authorList>
            <person name="Goeker M."/>
        </authorList>
    </citation>
    <scope>NUCLEOTIDE SEQUENCE [LARGE SCALE GENOMIC DNA]</scope>
    <source>
        <strain evidence="1 2">DSM 22011</strain>
    </source>
</reference>
<name>A0A327XQB1_9RHOB</name>
<accession>A0A327XQB1</accession>
<evidence type="ECO:0000313" key="2">
    <source>
        <dbReference type="Proteomes" id="UP000249165"/>
    </source>
</evidence>
<keyword evidence="1" id="KW-0808">Transferase</keyword>
<dbReference type="RefSeq" id="WP_111551199.1">
    <property type="nucleotide sequence ID" value="NZ_LIGK01000068.1"/>
</dbReference>
<sequence>MQVIGLCRFSWPAEGGFQVEHADPASREAYLYAPARMEERLAHFEAICLPGLKAQTDPDFALLVLIGDTLPQGYRARLEALLSGFRQARIVIRPSGPHRAVCQSVINEARDMAAPCLQFRHDDDDAVAVDFVATLRQAADDVRALLARHRLVGFDWNRGYVARPDAKGLCAEESVTPFWGVAQAMAVQAGVRQSIMNFGHNKILRFMPTLSFTDRAMYVRGHNDHNDSRQKGHVRPVALPRLDAAGEALLRARFAIDADQVRSIFGAMPLA</sequence>
<proteinExistence type="predicted"/>
<dbReference type="Proteomes" id="UP000249165">
    <property type="component" value="Unassembled WGS sequence"/>
</dbReference>
<protein>
    <submittedName>
        <fullName evidence="1">Putative rhamnosyltransferase</fullName>
    </submittedName>
</protein>
<organism evidence="1 2">
    <name type="scientific">Salipiger aestuarii</name>
    <dbReference type="NCBI Taxonomy" id="568098"/>
    <lineage>
        <taxon>Bacteria</taxon>
        <taxon>Pseudomonadati</taxon>
        <taxon>Pseudomonadota</taxon>
        <taxon>Alphaproteobacteria</taxon>
        <taxon>Rhodobacterales</taxon>
        <taxon>Roseobacteraceae</taxon>
        <taxon>Salipiger</taxon>
    </lineage>
</organism>
<gene>
    <name evidence="1" type="ORF">ATI53_10594</name>
</gene>
<keyword evidence="2" id="KW-1185">Reference proteome</keyword>